<gene>
    <name evidence="13" type="primary">LOC106000349</name>
</gene>
<keyword evidence="2" id="KW-0963">Cytoplasm</keyword>
<feature type="coiled-coil region" evidence="8">
    <location>
        <begin position="135"/>
        <end position="169"/>
    </location>
</feature>
<dbReference type="Pfam" id="PF00643">
    <property type="entry name" value="zf-B_box"/>
    <property type="match status" value="1"/>
</dbReference>
<organism evidence="12 13">
    <name type="scientific">Dipodomys ordii</name>
    <name type="common">Ord's kangaroo rat</name>
    <dbReference type="NCBI Taxonomy" id="10020"/>
    <lineage>
        <taxon>Eukaryota</taxon>
        <taxon>Metazoa</taxon>
        <taxon>Chordata</taxon>
        <taxon>Craniata</taxon>
        <taxon>Vertebrata</taxon>
        <taxon>Euteleostomi</taxon>
        <taxon>Mammalia</taxon>
        <taxon>Eutheria</taxon>
        <taxon>Euarchontoglires</taxon>
        <taxon>Glires</taxon>
        <taxon>Rodentia</taxon>
        <taxon>Castorimorpha</taxon>
        <taxon>Heteromyidae</taxon>
        <taxon>Dipodomyinae</taxon>
        <taxon>Dipodomys</taxon>
    </lineage>
</organism>
<proteinExistence type="predicted"/>
<dbReference type="InterPro" id="IPR001841">
    <property type="entry name" value="Znf_RING"/>
</dbReference>
<evidence type="ECO:0000256" key="8">
    <source>
        <dbReference type="SAM" id="Coils"/>
    </source>
</evidence>
<protein>
    <submittedName>
        <fullName evidence="13">Tripartite motif-containing protein 5-like</fullName>
    </submittedName>
</protein>
<evidence type="ECO:0000256" key="5">
    <source>
        <dbReference type="ARBA" id="ARBA00022833"/>
    </source>
</evidence>
<dbReference type="PROSITE" id="PS00518">
    <property type="entry name" value="ZF_RING_1"/>
    <property type="match status" value="1"/>
</dbReference>
<dbReference type="GeneID" id="106000349"/>
<keyword evidence="12" id="KW-1185">Reference proteome</keyword>
<accession>A0A1S3GSY7</accession>
<dbReference type="InterPro" id="IPR003879">
    <property type="entry name" value="Butyrophylin_SPRY"/>
</dbReference>
<dbReference type="PROSITE" id="PS50089">
    <property type="entry name" value="ZF_RING_2"/>
    <property type="match status" value="1"/>
</dbReference>
<dbReference type="OrthoDB" id="654191at2759"/>
<feature type="domain" description="RING-type" evidence="9">
    <location>
        <begin position="15"/>
        <end position="59"/>
    </location>
</feature>
<evidence type="ECO:0000259" key="11">
    <source>
        <dbReference type="PROSITE" id="PS50188"/>
    </source>
</evidence>
<dbReference type="Gene3D" id="3.30.40.10">
    <property type="entry name" value="Zinc/RING finger domain, C3HC4 (zinc finger)"/>
    <property type="match status" value="1"/>
</dbReference>
<evidence type="ECO:0000313" key="13">
    <source>
        <dbReference type="RefSeq" id="XP_012891057.1"/>
    </source>
</evidence>
<evidence type="ECO:0000313" key="12">
    <source>
        <dbReference type="Proteomes" id="UP000081671"/>
    </source>
</evidence>
<dbReference type="GO" id="GO:0008270">
    <property type="term" value="F:zinc ion binding"/>
    <property type="evidence" value="ECO:0007669"/>
    <property type="project" value="UniProtKB-KW"/>
</dbReference>
<dbReference type="Gene3D" id="2.60.120.920">
    <property type="match status" value="1"/>
</dbReference>
<dbReference type="PANTHER" id="PTHR24103">
    <property type="entry name" value="E3 UBIQUITIN-PROTEIN LIGASE TRIM"/>
    <property type="match status" value="1"/>
</dbReference>
<evidence type="ECO:0000256" key="4">
    <source>
        <dbReference type="ARBA" id="ARBA00022771"/>
    </source>
</evidence>
<dbReference type="GO" id="GO:0005737">
    <property type="term" value="C:cytoplasm"/>
    <property type="evidence" value="ECO:0007669"/>
    <property type="project" value="UniProtKB-SubCell"/>
</dbReference>
<dbReference type="Proteomes" id="UP000081671">
    <property type="component" value="Unplaced"/>
</dbReference>
<dbReference type="InterPro" id="IPR013083">
    <property type="entry name" value="Znf_RING/FYVE/PHD"/>
</dbReference>
<dbReference type="FunFam" id="3.30.40.10:FF:000144">
    <property type="entry name" value="Tripartite motif-containing 5 (Predicted)"/>
    <property type="match status" value="1"/>
</dbReference>
<dbReference type="SUPFAM" id="SSF57845">
    <property type="entry name" value="B-box zinc-binding domain"/>
    <property type="match status" value="1"/>
</dbReference>
<evidence type="ECO:0000259" key="10">
    <source>
        <dbReference type="PROSITE" id="PS50119"/>
    </source>
</evidence>
<feature type="domain" description="B box-type" evidence="10">
    <location>
        <begin position="90"/>
        <end position="131"/>
    </location>
</feature>
<dbReference type="PROSITE" id="PS50119">
    <property type="entry name" value="ZF_BBOX"/>
    <property type="match status" value="1"/>
</dbReference>
<feature type="domain" description="B30.2/SPRY" evidence="11">
    <location>
        <begin position="279"/>
        <end position="503"/>
    </location>
</feature>
<dbReference type="KEGG" id="dord:106000349"/>
<dbReference type="InterPro" id="IPR017907">
    <property type="entry name" value="Znf_RING_CS"/>
</dbReference>
<keyword evidence="3" id="KW-0479">Metal-binding</keyword>
<dbReference type="CDD" id="cd16591">
    <property type="entry name" value="RING-HC_TRIM5-like_C-IV"/>
    <property type="match status" value="1"/>
</dbReference>
<comment type="subcellular location">
    <subcellularLocation>
        <location evidence="1">Cytoplasm</location>
    </subcellularLocation>
</comment>
<dbReference type="SMART" id="SM00449">
    <property type="entry name" value="SPRY"/>
    <property type="match status" value="1"/>
</dbReference>
<dbReference type="SMART" id="SM00184">
    <property type="entry name" value="RING"/>
    <property type="match status" value="1"/>
</dbReference>
<dbReference type="InterPro" id="IPR003877">
    <property type="entry name" value="SPRY_dom"/>
</dbReference>
<dbReference type="SUPFAM" id="SSF49899">
    <property type="entry name" value="Concanavalin A-like lectins/glucanases"/>
    <property type="match status" value="1"/>
</dbReference>
<dbReference type="InterPro" id="IPR050143">
    <property type="entry name" value="TRIM/RBCC"/>
</dbReference>
<evidence type="ECO:0000256" key="3">
    <source>
        <dbReference type="ARBA" id="ARBA00022723"/>
    </source>
</evidence>
<dbReference type="InterPro" id="IPR001870">
    <property type="entry name" value="B30.2/SPRY"/>
</dbReference>
<dbReference type="InParanoid" id="A0A1S3GSY7"/>
<feature type="coiled-coil region" evidence="8">
    <location>
        <begin position="197"/>
        <end position="234"/>
    </location>
</feature>
<evidence type="ECO:0000256" key="6">
    <source>
        <dbReference type="ARBA" id="ARBA00023054"/>
    </source>
</evidence>
<dbReference type="STRING" id="10020.ENSDORP00000027171"/>
<dbReference type="Gene3D" id="3.30.160.60">
    <property type="entry name" value="Classic Zinc Finger"/>
    <property type="match status" value="1"/>
</dbReference>
<dbReference type="PROSITE" id="PS50188">
    <property type="entry name" value="B302_SPRY"/>
    <property type="match status" value="1"/>
</dbReference>
<dbReference type="CDD" id="cd19761">
    <property type="entry name" value="Bbox2_TRIM5-like"/>
    <property type="match status" value="1"/>
</dbReference>
<name>A0A1S3GSY7_DIPOR</name>
<reference evidence="13" key="1">
    <citation type="submission" date="2025-08" db="UniProtKB">
        <authorList>
            <consortium name="RefSeq"/>
        </authorList>
    </citation>
    <scope>IDENTIFICATION</scope>
    <source>
        <tissue evidence="13">Kidney</tissue>
    </source>
</reference>
<dbReference type="InterPro" id="IPR027370">
    <property type="entry name" value="Znf-RING_euk"/>
</dbReference>
<dbReference type="AlphaFoldDB" id="A0A1S3GSY7"/>
<dbReference type="Pfam" id="PF00622">
    <property type="entry name" value="SPRY"/>
    <property type="match status" value="1"/>
</dbReference>
<dbReference type="SMART" id="SM00336">
    <property type="entry name" value="BBOX"/>
    <property type="match status" value="1"/>
</dbReference>
<evidence type="ECO:0000259" key="9">
    <source>
        <dbReference type="PROSITE" id="PS50089"/>
    </source>
</evidence>
<dbReference type="InterPro" id="IPR043136">
    <property type="entry name" value="B30.2/SPRY_sf"/>
</dbReference>
<dbReference type="RefSeq" id="XP_012891057.1">
    <property type="nucleotide sequence ID" value="XM_013035603.1"/>
</dbReference>
<dbReference type="Pfam" id="PF13445">
    <property type="entry name" value="zf-RING_UBOX"/>
    <property type="match status" value="1"/>
</dbReference>
<dbReference type="SUPFAM" id="SSF57850">
    <property type="entry name" value="RING/U-box"/>
    <property type="match status" value="1"/>
</dbReference>
<dbReference type="InterPro" id="IPR013320">
    <property type="entry name" value="ConA-like_dom_sf"/>
</dbReference>
<dbReference type="PRINTS" id="PR01407">
    <property type="entry name" value="BUTYPHLNCDUF"/>
</dbReference>
<keyword evidence="6 8" id="KW-0175">Coiled coil</keyword>
<keyword evidence="5" id="KW-0862">Zinc</keyword>
<evidence type="ECO:0000256" key="1">
    <source>
        <dbReference type="ARBA" id="ARBA00004496"/>
    </source>
</evidence>
<keyword evidence="4 7" id="KW-0863">Zinc-finger</keyword>
<dbReference type="FunCoup" id="A0A1S3GSY7">
    <property type="interactions" value="50"/>
</dbReference>
<sequence length="503" mass="58713">MALAVLTNIKEEVTCPICLELMIEPMSIDCGHSFCQACITSNDDSTIGPRGETNCPVCRIPYTVENLRPNRHVANIVHSLKEARLILEEENVHHCAEHGVKLQLFCKDDGKVICWLCERSLQHRGHHTYLLEEVAQEYQNKLLVAVKKMKKKKEESEKWKAELQEEKILWKKHIQVKRENVWAKFEKLRGILASEEAKELQRLKEDDENVLNSLEKSENELAQRNELVTELISELEHRLHGSRMEMLQDVNEITKRCDILTMEKPITFPKEERRLYQAPDLTGMLQEFQELTDAHRYWVHVTINENNHREMVISKDQRQIRYKEHYYFSDSRGFHVGQLYSPGALGLPLITSGKHYWEVDLSKKASWLLGLSDGRHFTGPNKSSCCMGLQSVQYFSSVAKFNIEKEKHYQRKNGYWIIGMENKYEYMAFEPSPTTYNSLTSKFFPPTPLKRVGVFLDYEAGTVSFYNVTYHGLLIYKFTKCCFTTEVFPYFNPLQCSEPMMLC</sequence>
<evidence type="ECO:0000256" key="2">
    <source>
        <dbReference type="ARBA" id="ARBA00022490"/>
    </source>
</evidence>
<evidence type="ECO:0000256" key="7">
    <source>
        <dbReference type="PROSITE-ProRule" id="PRU00024"/>
    </source>
</evidence>
<dbReference type="InterPro" id="IPR000315">
    <property type="entry name" value="Znf_B-box"/>
</dbReference>